<dbReference type="RefSeq" id="WP_072857444.1">
    <property type="nucleotide sequence ID" value="NZ_FQUE01000005.1"/>
</dbReference>
<keyword evidence="1" id="KW-1133">Transmembrane helix</keyword>
<gene>
    <name evidence="3" type="ORF">SAMN05444339_10595</name>
</gene>
<organism evidence="3 4">
    <name type="scientific">Loktanella atrilutea</name>
    <dbReference type="NCBI Taxonomy" id="366533"/>
    <lineage>
        <taxon>Bacteria</taxon>
        <taxon>Pseudomonadati</taxon>
        <taxon>Pseudomonadota</taxon>
        <taxon>Alphaproteobacteria</taxon>
        <taxon>Rhodobacterales</taxon>
        <taxon>Roseobacteraceae</taxon>
        <taxon>Loktanella</taxon>
    </lineage>
</organism>
<dbReference type="STRING" id="366533.SAMN05444339_10595"/>
<proteinExistence type="predicted"/>
<dbReference type="GO" id="GO:0004527">
    <property type="term" value="F:exonuclease activity"/>
    <property type="evidence" value="ECO:0007669"/>
    <property type="project" value="UniProtKB-KW"/>
</dbReference>
<dbReference type="GO" id="GO:0004519">
    <property type="term" value="F:endonuclease activity"/>
    <property type="evidence" value="ECO:0007669"/>
    <property type="project" value="UniProtKB-KW"/>
</dbReference>
<dbReference type="OrthoDB" id="9796594at2"/>
<dbReference type="Pfam" id="PF03372">
    <property type="entry name" value="Exo_endo_phos"/>
    <property type="match status" value="1"/>
</dbReference>
<keyword evidence="1" id="KW-0812">Transmembrane</keyword>
<dbReference type="SUPFAM" id="SSF56219">
    <property type="entry name" value="DNase I-like"/>
    <property type="match status" value="1"/>
</dbReference>
<reference evidence="4" key="1">
    <citation type="submission" date="2016-11" db="EMBL/GenBank/DDBJ databases">
        <authorList>
            <person name="Varghese N."/>
            <person name="Submissions S."/>
        </authorList>
    </citation>
    <scope>NUCLEOTIDE SEQUENCE [LARGE SCALE GENOMIC DNA]</scope>
    <source>
        <strain evidence="4">DSM 29326</strain>
    </source>
</reference>
<dbReference type="EMBL" id="FQUE01000005">
    <property type="protein sequence ID" value="SHF33490.1"/>
    <property type="molecule type" value="Genomic_DNA"/>
</dbReference>
<evidence type="ECO:0000313" key="3">
    <source>
        <dbReference type="EMBL" id="SHF33490.1"/>
    </source>
</evidence>
<keyword evidence="3" id="KW-0540">Nuclease</keyword>
<dbReference type="Proteomes" id="UP000183987">
    <property type="component" value="Unassembled WGS sequence"/>
</dbReference>
<protein>
    <submittedName>
        <fullName evidence="3">Uncharacterized conserved protein YafD, endonuclease/exonuclease/phosphatase (EEP) superfamily</fullName>
    </submittedName>
</protein>
<keyword evidence="4" id="KW-1185">Reference proteome</keyword>
<keyword evidence="1" id="KW-0472">Membrane</keyword>
<sequence>MRRWITRPIALLLLLLVAATGAAMLNTDTWWIRFLDFPRMQIAAALAVLVLVYMLIAGWRGIVVTLLSLVALGVQVRTLWPYQPLARQMVAHTPRCADDGVLRVLSTNVQRGNQDVQQVIDMIRANDPDILLVMETDERWDRDLTPLRDDYEHVMQSIPEDATYFGMHVFSHYPLENARFEFPFDSDTPLFVGDVAHPRGTVQFLGVHPRPPQRGQSSEMRDATVLTAAQYAADSEAVSIMAGDYNATPWNDTARLAMRVGQVLDPRQGRGPLVSFDAESAWMKWPLDQILWQGGPGMLDFQVLPAVGSDHYPVRADLCLTTNAPGDPAAPQDGDAAAVQAIFAAASEG</sequence>
<dbReference type="InterPro" id="IPR036691">
    <property type="entry name" value="Endo/exonu/phosph_ase_sf"/>
</dbReference>
<name>A0A1M5ATD7_LOKAT</name>
<feature type="transmembrane region" description="Helical" evidence="1">
    <location>
        <begin position="41"/>
        <end position="74"/>
    </location>
</feature>
<dbReference type="InterPro" id="IPR005135">
    <property type="entry name" value="Endo/exonuclease/phosphatase"/>
</dbReference>
<feature type="domain" description="Endonuclease/exonuclease/phosphatase" evidence="2">
    <location>
        <begin position="106"/>
        <end position="311"/>
    </location>
</feature>
<dbReference type="Gene3D" id="3.60.10.10">
    <property type="entry name" value="Endonuclease/exonuclease/phosphatase"/>
    <property type="match status" value="1"/>
</dbReference>
<keyword evidence="3" id="KW-0255">Endonuclease</keyword>
<keyword evidence="3" id="KW-0378">Hydrolase</keyword>
<evidence type="ECO:0000256" key="1">
    <source>
        <dbReference type="SAM" id="Phobius"/>
    </source>
</evidence>
<keyword evidence="3" id="KW-0269">Exonuclease</keyword>
<accession>A0A1M5ATD7</accession>
<evidence type="ECO:0000313" key="4">
    <source>
        <dbReference type="Proteomes" id="UP000183987"/>
    </source>
</evidence>
<evidence type="ECO:0000259" key="2">
    <source>
        <dbReference type="Pfam" id="PF03372"/>
    </source>
</evidence>
<dbReference type="AlphaFoldDB" id="A0A1M5ATD7"/>